<dbReference type="SUPFAM" id="SSF51430">
    <property type="entry name" value="NAD(P)-linked oxidoreductase"/>
    <property type="match status" value="1"/>
</dbReference>
<gene>
    <name evidence="2" type="ORF">C8J26_3023</name>
</gene>
<dbReference type="PROSITE" id="PS00062">
    <property type="entry name" value="ALDOKETO_REDUCTASE_2"/>
    <property type="match status" value="1"/>
</dbReference>
<feature type="domain" description="NADP-dependent oxidoreductase" evidence="1">
    <location>
        <begin position="23"/>
        <end position="291"/>
    </location>
</feature>
<dbReference type="InterPro" id="IPR023210">
    <property type="entry name" value="NADP_OxRdtase_dom"/>
</dbReference>
<keyword evidence="3" id="KW-1185">Reference proteome</keyword>
<proteinExistence type="predicted"/>
<dbReference type="Pfam" id="PF00248">
    <property type="entry name" value="Aldo_ket_red"/>
    <property type="match status" value="1"/>
</dbReference>
<dbReference type="GO" id="GO:0016491">
    <property type="term" value="F:oxidoreductase activity"/>
    <property type="evidence" value="ECO:0007669"/>
    <property type="project" value="InterPro"/>
</dbReference>
<dbReference type="PANTHER" id="PTHR43364">
    <property type="entry name" value="NADH-SPECIFIC METHYLGLYOXAL REDUCTASE-RELATED"/>
    <property type="match status" value="1"/>
</dbReference>
<dbReference type="PANTHER" id="PTHR43364:SF1">
    <property type="entry name" value="OXIDOREDUCTASE YDHF"/>
    <property type="match status" value="1"/>
</dbReference>
<dbReference type="Proteomes" id="UP000244189">
    <property type="component" value="Unassembled WGS sequence"/>
</dbReference>
<dbReference type="EMBL" id="QAOG01000005">
    <property type="protein sequence ID" value="PTQ59281.1"/>
    <property type="molecule type" value="Genomic_DNA"/>
</dbReference>
<dbReference type="GO" id="GO:0005829">
    <property type="term" value="C:cytosol"/>
    <property type="evidence" value="ECO:0007669"/>
    <property type="project" value="TreeGrafter"/>
</dbReference>
<accession>A0A2T5GIZ5</accession>
<organism evidence="2 3">
    <name type="scientific">Sphingomonas aurantiaca</name>
    <dbReference type="NCBI Taxonomy" id="185949"/>
    <lineage>
        <taxon>Bacteria</taxon>
        <taxon>Pseudomonadati</taxon>
        <taxon>Pseudomonadota</taxon>
        <taxon>Alphaproteobacteria</taxon>
        <taxon>Sphingomonadales</taxon>
        <taxon>Sphingomonadaceae</taxon>
        <taxon>Sphingomonas</taxon>
    </lineage>
</organism>
<reference evidence="2 3" key="1">
    <citation type="submission" date="2018-04" db="EMBL/GenBank/DDBJ databases">
        <title>Genomic Encyclopedia of Type Strains, Phase III (KMG-III): the genomes of soil and plant-associated and newly described type strains.</title>
        <authorList>
            <person name="Whitman W."/>
        </authorList>
    </citation>
    <scope>NUCLEOTIDE SEQUENCE [LARGE SCALE GENOMIC DNA]</scope>
    <source>
        <strain evidence="2 3">MA101b</strain>
    </source>
</reference>
<dbReference type="AlphaFoldDB" id="A0A2T5GIZ5"/>
<comment type="caution">
    <text evidence="2">The sequence shown here is derived from an EMBL/GenBank/DDBJ whole genome shotgun (WGS) entry which is preliminary data.</text>
</comment>
<evidence type="ECO:0000313" key="3">
    <source>
        <dbReference type="Proteomes" id="UP000244189"/>
    </source>
</evidence>
<dbReference type="Gene3D" id="3.20.20.100">
    <property type="entry name" value="NADP-dependent oxidoreductase domain"/>
    <property type="match status" value="1"/>
</dbReference>
<evidence type="ECO:0000313" key="2">
    <source>
        <dbReference type="EMBL" id="PTQ59281.1"/>
    </source>
</evidence>
<dbReference type="InterPro" id="IPR018170">
    <property type="entry name" value="Aldo/ket_reductase_CS"/>
</dbReference>
<name>A0A2T5GIZ5_9SPHN</name>
<dbReference type="InterPro" id="IPR050523">
    <property type="entry name" value="AKR_Detox_Biosynth"/>
</dbReference>
<evidence type="ECO:0000259" key="1">
    <source>
        <dbReference type="Pfam" id="PF00248"/>
    </source>
</evidence>
<dbReference type="PRINTS" id="PR00069">
    <property type="entry name" value="ALDKETRDTASE"/>
</dbReference>
<protein>
    <submittedName>
        <fullName evidence="2">Putative oxidoreductase</fullName>
    </submittedName>
</protein>
<sequence length="302" mass="32298">MSHLDPTPKAIPLGKSGILVSPIAWGMWRFAGAGVADGRRLIEAAFEAGVTLFDTADIYGFDGTGGFGDAEVLLGRIFAESPDLRARMVLSTKGGILPPLPYDSSPAYLAQALDASLTRLGVDQVDLYQIHRPDILTHPQEAARALEDAVTTGKVRAVGVSNYTPAQAQALASFLTIPLVSHQPEFSPLHLEPIENGLFDQAMERDMAVLAWSPLGGGRIAVPTDDRSRAVAEALDAKAADTGASRAAVAYSWIMAHPVRAIPIVGTQNPARIAELAQAFTIPWTRQEWYDILVAGRGERLP</sequence>
<dbReference type="InterPro" id="IPR036812">
    <property type="entry name" value="NAD(P)_OxRdtase_dom_sf"/>
</dbReference>
<dbReference type="InterPro" id="IPR020471">
    <property type="entry name" value="AKR"/>
</dbReference>